<gene>
    <name evidence="1" type="ORF">HMPREF9442_02206</name>
</gene>
<protein>
    <submittedName>
        <fullName evidence="1">Conserved domain protein</fullName>
    </submittedName>
</protein>
<keyword evidence="2" id="KW-1185">Reference proteome</keyword>
<evidence type="ECO:0000313" key="1">
    <source>
        <dbReference type="EMBL" id="EGG52761.1"/>
    </source>
</evidence>
<sequence length="262" mass="31792">MQRIKNKIYEWISSMLNHNMEERRSKLTSGTPKKSLPLTDWKKAFPMLSRYSSNMLLMKQGPIVIGLYFQKVYDDYRPIFISYPLWKDSLKDCMQFYIFHHEFRNNKNLQLNVPILNHQSKLLKYQSNFTEAVKCVQSQSSNLLQENVYVKDIFNYLDYLREHDLLIKLQRFDGKRELLVYSMMIALYTNNEDLLQWVCNKTKKQIQTWDKEYFKQCYGYDLETWEAELYQLIDQREEIMERIRINSMDKKIAKLKESHLII</sequence>
<dbReference type="RefSeq" id="WP_008628023.1">
    <property type="nucleotide sequence ID" value="NZ_GL883865.1"/>
</dbReference>
<dbReference type="HOGENOM" id="CLU_1199139_0_0_10"/>
<dbReference type="EMBL" id="AFBR01000065">
    <property type="protein sequence ID" value="EGG52761.1"/>
    <property type="molecule type" value="Genomic_DNA"/>
</dbReference>
<comment type="caution">
    <text evidence="1">The sequence shown here is derived from an EMBL/GenBank/DDBJ whole genome shotgun (WGS) entry which is preliminary data.</text>
</comment>
<dbReference type="Proteomes" id="UP000005546">
    <property type="component" value="Unassembled WGS sequence"/>
</dbReference>
<proteinExistence type="predicted"/>
<dbReference type="AlphaFoldDB" id="F3QVI0"/>
<name>F3QVI0_9BACT</name>
<dbReference type="eggNOG" id="ENOG50332AZ">
    <property type="taxonomic scope" value="Bacteria"/>
</dbReference>
<accession>F3QVI0</accession>
<evidence type="ECO:0000313" key="2">
    <source>
        <dbReference type="Proteomes" id="UP000005546"/>
    </source>
</evidence>
<organism evidence="1 2">
    <name type="scientific">Paraprevotella xylaniphila YIT 11841</name>
    <dbReference type="NCBI Taxonomy" id="762982"/>
    <lineage>
        <taxon>Bacteria</taxon>
        <taxon>Pseudomonadati</taxon>
        <taxon>Bacteroidota</taxon>
        <taxon>Bacteroidia</taxon>
        <taxon>Bacteroidales</taxon>
        <taxon>Prevotellaceae</taxon>
        <taxon>Paraprevotella</taxon>
    </lineage>
</organism>
<reference evidence="1 2" key="1">
    <citation type="submission" date="2011-02" db="EMBL/GenBank/DDBJ databases">
        <authorList>
            <person name="Weinstock G."/>
            <person name="Sodergren E."/>
            <person name="Clifton S."/>
            <person name="Fulton L."/>
            <person name="Fulton B."/>
            <person name="Courtney L."/>
            <person name="Fronick C."/>
            <person name="Harrison M."/>
            <person name="Strong C."/>
            <person name="Farmer C."/>
            <person name="Delahaunty K."/>
            <person name="Markovic C."/>
            <person name="Hall O."/>
            <person name="Minx P."/>
            <person name="Tomlinson C."/>
            <person name="Mitreva M."/>
            <person name="Hou S."/>
            <person name="Chen J."/>
            <person name="Wollam A."/>
            <person name="Pepin K.H."/>
            <person name="Johnson M."/>
            <person name="Bhonagiri V."/>
            <person name="Zhang X."/>
            <person name="Suruliraj S."/>
            <person name="Warren W."/>
            <person name="Chinwalla A."/>
            <person name="Mardis E.R."/>
            <person name="Wilson R.K."/>
        </authorList>
    </citation>
    <scope>NUCLEOTIDE SEQUENCE [LARGE SCALE GENOMIC DNA]</scope>
    <source>
        <strain evidence="1 2">YIT 11841</strain>
    </source>
</reference>
<dbReference type="STRING" id="762982.HMPREF9442_02206"/>